<sequence length="102" mass="11689">MEEVEVGDHQDDLDKMLAHMRAEDLRRGNDWLRAKMEERVTDRDAPQVLDQNNTTREDASGPGSEVDPTHKANKRQRTEGKPAKKGLKYQGGQTCPPRHQQR</sequence>
<dbReference type="AlphaFoldDB" id="A0AAV7NR08"/>
<evidence type="ECO:0000313" key="3">
    <source>
        <dbReference type="Proteomes" id="UP001066276"/>
    </source>
</evidence>
<gene>
    <name evidence="2" type="ORF">NDU88_005659</name>
</gene>
<name>A0AAV7NR08_PLEWA</name>
<organism evidence="2 3">
    <name type="scientific">Pleurodeles waltl</name>
    <name type="common">Iberian ribbed newt</name>
    <dbReference type="NCBI Taxonomy" id="8319"/>
    <lineage>
        <taxon>Eukaryota</taxon>
        <taxon>Metazoa</taxon>
        <taxon>Chordata</taxon>
        <taxon>Craniata</taxon>
        <taxon>Vertebrata</taxon>
        <taxon>Euteleostomi</taxon>
        <taxon>Amphibia</taxon>
        <taxon>Batrachia</taxon>
        <taxon>Caudata</taxon>
        <taxon>Salamandroidea</taxon>
        <taxon>Salamandridae</taxon>
        <taxon>Pleurodelinae</taxon>
        <taxon>Pleurodeles</taxon>
    </lineage>
</organism>
<dbReference type="EMBL" id="JANPWB010000012">
    <property type="protein sequence ID" value="KAJ1117459.1"/>
    <property type="molecule type" value="Genomic_DNA"/>
</dbReference>
<proteinExistence type="predicted"/>
<accession>A0AAV7NR08</accession>
<comment type="caution">
    <text evidence="2">The sequence shown here is derived from an EMBL/GenBank/DDBJ whole genome shotgun (WGS) entry which is preliminary data.</text>
</comment>
<evidence type="ECO:0000313" key="2">
    <source>
        <dbReference type="EMBL" id="KAJ1117459.1"/>
    </source>
</evidence>
<evidence type="ECO:0000256" key="1">
    <source>
        <dbReference type="SAM" id="MobiDB-lite"/>
    </source>
</evidence>
<keyword evidence="3" id="KW-1185">Reference proteome</keyword>
<protein>
    <submittedName>
        <fullName evidence="2">Uncharacterized protein</fullName>
    </submittedName>
</protein>
<reference evidence="2" key="1">
    <citation type="journal article" date="2022" name="bioRxiv">
        <title>Sequencing and chromosome-scale assembly of the giantPleurodeles waltlgenome.</title>
        <authorList>
            <person name="Brown T."/>
            <person name="Elewa A."/>
            <person name="Iarovenko S."/>
            <person name="Subramanian E."/>
            <person name="Araus A.J."/>
            <person name="Petzold A."/>
            <person name="Susuki M."/>
            <person name="Suzuki K.-i.T."/>
            <person name="Hayashi T."/>
            <person name="Toyoda A."/>
            <person name="Oliveira C."/>
            <person name="Osipova E."/>
            <person name="Leigh N.D."/>
            <person name="Simon A."/>
            <person name="Yun M.H."/>
        </authorList>
    </citation>
    <scope>NUCLEOTIDE SEQUENCE</scope>
    <source>
        <strain evidence="2">20211129_DDA</strain>
        <tissue evidence="2">Liver</tissue>
    </source>
</reference>
<feature type="region of interest" description="Disordered" evidence="1">
    <location>
        <begin position="37"/>
        <end position="102"/>
    </location>
</feature>
<dbReference type="Proteomes" id="UP001066276">
    <property type="component" value="Chromosome 8"/>
</dbReference>